<dbReference type="EMBL" id="OIVN01006106">
    <property type="protein sequence ID" value="SPD25187.1"/>
    <property type="molecule type" value="Genomic_DNA"/>
</dbReference>
<reference evidence="3" key="1">
    <citation type="submission" date="2018-02" db="EMBL/GenBank/DDBJ databases">
        <authorList>
            <person name="Cohen D.B."/>
            <person name="Kent A.D."/>
        </authorList>
    </citation>
    <scope>NUCLEOTIDE SEQUENCE</scope>
</reference>
<dbReference type="Gene3D" id="3.30.420.10">
    <property type="entry name" value="Ribonuclease H-like superfamily/Ribonuclease H"/>
    <property type="match status" value="1"/>
</dbReference>
<feature type="region of interest" description="Disordered" evidence="1">
    <location>
        <begin position="247"/>
        <end position="306"/>
    </location>
</feature>
<accession>A0A2N9IHF8</accession>
<dbReference type="InterPro" id="IPR012337">
    <property type="entry name" value="RNaseH-like_sf"/>
</dbReference>
<dbReference type="Pfam" id="PF13976">
    <property type="entry name" value="gag_pre-integrs"/>
    <property type="match status" value="1"/>
</dbReference>
<feature type="domain" description="Integrase catalytic" evidence="2">
    <location>
        <begin position="521"/>
        <end position="687"/>
    </location>
</feature>
<dbReference type="InterPro" id="IPR036397">
    <property type="entry name" value="RNaseH_sf"/>
</dbReference>
<organism evidence="3">
    <name type="scientific">Fagus sylvatica</name>
    <name type="common">Beechnut</name>
    <dbReference type="NCBI Taxonomy" id="28930"/>
    <lineage>
        <taxon>Eukaryota</taxon>
        <taxon>Viridiplantae</taxon>
        <taxon>Streptophyta</taxon>
        <taxon>Embryophyta</taxon>
        <taxon>Tracheophyta</taxon>
        <taxon>Spermatophyta</taxon>
        <taxon>Magnoliopsida</taxon>
        <taxon>eudicotyledons</taxon>
        <taxon>Gunneridae</taxon>
        <taxon>Pentapetalae</taxon>
        <taxon>rosids</taxon>
        <taxon>fabids</taxon>
        <taxon>Fagales</taxon>
        <taxon>Fagaceae</taxon>
        <taxon>Fagus</taxon>
    </lineage>
</organism>
<dbReference type="Pfam" id="PF00665">
    <property type="entry name" value="rve"/>
    <property type="match status" value="1"/>
</dbReference>
<dbReference type="SUPFAM" id="SSF53098">
    <property type="entry name" value="Ribonuclease H-like"/>
    <property type="match status" value="1"/>
</dbReference>
<proteinExistence type="predicted"/>
<dbReference type="PROSITE" id="PS50994">
    <property type="entry name" value="INTEGRASE"/>
    <property type="match status" value="1"/>
</dbReference>
<gene>
    <name evidence="3" type="ORF">FSB_LOCUS53069</name>
</gene>
<dbReference type="InterPro" id="IPR001584">
    <property type="entry name" value="Integrase_cat-core"/>
</dbReference>
<name>A0A2N9IHF8_FAGSY</name>
<dbReference type="PANTHER" id="PTHR42648">
    <property type="entry name" value="TRANSPOSASE, PUTATIVE-RELATED"/>
    <property type="match status" value="1"/>
</dbReference>
<dbReference type="GO" id="GO:0015074">
    <property type="term" value="P:DNA integration"/>
    <property type="evidence" value="ECO:0007669"/>
    <property type="project" value="InterPro"/>
</dbReference>
<dbReference type="AlphaFoldDB" id="A0A2N9IHF8"/>
<evidence type="ECO:0000313" key="3">
    <source>
        <dbReference type="EMBL" id="SPD25187.1"/>
    </source>
</evidence>
<dbReference type="Pfam" id="PF14223">
    <property type="entry name" value="Retrotran_gag_2"/>
    <property type="match status" value="1"/>
</dbReference>
<dbReference type="InterPro" id="IPR039537">
    <property type="entry name" value="Retrotran_Ty1/copia-like"/>
</dbReference>
<protein>
    <recommendedName>
        <fullName evidence="2">Integrase catalytic domain-containing protein</fullName>
    </recommendedName>
</protein>
<feature type="compositionally biased region" description="Low complexity" evidence="1">
    <location>
        <begin position="247"/>
        <end position="268"/>
    </location>
</feature>
<dbReference type="InterPro" id="IPR025724">
    <property type="entry name" value="GAG-pre-integrase_dom"/>
</dbReference>
<evidence type="ECO:0000256" key="1">
    <source>
        <dbReference type="SAM" id="MobiDB-lite"/>
    </source>
</evidence>
<dbReference type="PANTHER" id="PTHR42648:SF26">
    <property type="entry name" value="INTEGRASE CATALYTIC DOMAIN-CONTAINING PROTEIN"/>
    <property type="match status" value="1"/>
</dbReference>
<sequence length="751" mass="83640">MVSELRSSTMESSTTSAAASNQSPLSLLNNMSNLMSTKLDSTNYMIWKLQITAILDAYSVLDHLDGSTISPRQVLVNEAGIQSVNPAFLIWQKKDKALLTLLYSTLSSPVLAMVVGLTTSQEVWDKLEERFTCTARANVLNLKLELQSIKKGNETVSSYLQRIKTVRDKLSAVGVHSDHEELLHVILKGLPKEYAPFASAIRTRDGILSLEKLSVLLQTEEQSMQETNDPFSNSALAMFVSHNKPSNGYNANQGYNNNRGRGRNSFSRGRGGRSPGFNSQSFTPSFTSPQPQQQQNQSSQFASSGKSERPTCQICWKQGHYAIDCYHRMDFAYQGKNPTTKLAAMASASNLQHTQNAETWLTHSGASDHITASSHNLNPQAPYQGPEQVSVGNGQNIPIQNIVHKLCLHNHCSCYFDANQLLIQDLPTGRLLYKGLSKNGVYPIQSSTLFNSASNKTACTAHSVSAHKWQLWHSRLGHPSNKVLSNVFPTLQSNSSVASLHCTHCLAGKMHKLPFSVSNKTSTAPFALIHADLWGPAPITSSTGFRFYLVLVDDFTKFTWTYFLKHKSDTYQVFTQFQAMVNTQFSLPIQVLRTDCGGEFTSNAFNQFCANQGIIHQLSCPHTPQQNGVAERKHKHLIQCALALLSESKLPMSYWSHVVSTATHLINRLPTPNLSYNNPWEMLFHKPPDLTYLKSFGCQCFPLLTPYTAHKLHPKTTPYMFYSMKPSSLVLHTPQMHCIHLTHTPSHLIHG</sequence>
<feature type="compositionally biased region" description="Low complexity" evidence="1">
    <location>
        <begin position="275"/>
        <end position="304"/>
    </location>
</feature>
<dbReference type="GO" id="GO:0003676">
    <property type="term" value="F:nucleic acid binding"/>
    <property type="evidence" value="ECO:0007669"/>
    <property type="project" value="InterPro"/>
</dbReference>
<evidence type="ECO:0000259" key="2">
    <source>
        <dbReference type="PROSITE" id="PS50994"/>
    </source>
</evidence>